<evidence type="ECO:0000259" key="2">
    <source>
        <dbReference type="PROSITE" id="PS51881"/>
    </source>
</evidence>
<protein>
    <submittedName>
        <fullName evidence="3">GTPase ObgE</fullName>
    </submittedName>
</protein>
<evidence type="ECO:0000313" key="3">
    <source>
        <dbReference type="EMBL" id="KKD43799.1"/>
    </source>
</evidence>
<keyword evidence="1" id="KW-0342">GTP-binding</keyword>
<dbReference type="SUPFAM" id="SSF102741">
    <property type="entry name" value="Obg GTP-binding protein C-terminal domain"/>
    <property type="match status" value="1"/>
</dbReference>
<keyword evidence="1" id="KW-0547">Nucleotide-binding</keyword>
<dbReference type="RefSeq" id="WP_046328078.1">
    <property type="nucleotide sequence ID" value="NZ_JYOM01000018.1"/>
</dbReference>
<feature type="non-terminal residue" evidence="3">
    <location>
        <position position="1"/>
    </location>
</feature>
<reference evidence="3 4" key="1">
    <citation type="submission" date="2015-02" db="EMBL/GenBank/DDBJ databases">
        <title>Sequencing of Listeria spp. dairy environmental strains.</title>
        <authorList>
            <person name="Muhterem-Uyar M."/>
            <person name="Wagner M."/>
            <person name="Schmitz-Esser S."/>
            <person name="Stessl B."/>
        </authorList>
    </citation>
    <scope>NUCLEOTIDE SEQUENCE [LARGE SCALE GENOMIC DNA]</scope>
    <source>
        <strain evidence="3 4">7KSM</strain>
    </source>
</reference>
<dbReference type="Proteomes" id="UP000033536">
    <property type="component" value="Unassembled WGS sequence"/>
</dbReference>
<dbReference type="Gene3D" id="3.30.300.350">
    <property type="entry name" value="GTP-binding protein OBG, C-terminal domain"/>
    <property type="match status" value="1"/>
</dbReference>
<name>A0ABR5E3W5_LISSE</name>
<organism evidence="3 4">
    <name type="scientific">Listeria seeligeri</name>
    <dbReference type="NCBI Taxonomy" id="1640"/>
    <lineage>
        <taxon>Bacteria</taxon>
        <taxon>Bacillati</taxon>
        <taxon>Bacillota</taxon>
        <taxon>Bacilli</taxon>
        <taxon>Bacillales</taxon>
        <taxon>Listeriaceae</taxon>
        <taxon>Listeria</taxon>
    </lineage>
</organism>
<comment type="caution">
    <text evidence="3">The sequence shown here is derived from an EMBL/GenBank/DDBJ whole genome shotgun (WGS) entry which is preliminary data.</text>
</comment>
<evidence type="ECO:0000313" key="4">
    <source>
        <dbReference type="Proteomes" id="UP000033536"/>
    </source>
</evidence>
<dbReference type="Pfam" id="PF09269">
    <property type="entry name" value="DUF1967"/>
    <property type="match status" value="1"/>
</dbReference>
<dbReference type="PROSITE" id="PS51881">
    <property type="entry name" value="OCT"/>
    <property type="match status" value="1"/>
</dbReference>
<evidence type="ECO:0000256" key="1">
    <source>
        <dbReference type="ARBA" id="ARBA00023134"/>
    </source>
</evidence>
<dbReference type="InterPro" id="IPR015349">
    <property type="entry name" value="OCT_dom"/>
</dbReference>
<dbReference type="InterPro" id="IPR036346">
    <property type="entry name" value="GTP-bd_prot_GTP1/OBG_C_sf"/>
</dbReference>
<accession>A0ABR5E3W5</accession>
<sequence length="119" mass="13760">SDLKTGLRELLLAIADKLETTSEFPLNEILEQEDEDTVLYKYVAEEPDFEITREPDGTFVLSGTKIERLFTMTNFERDASISRFARQLRAMGVDEALRKRGAKDGDIVRLLDYEFEFMD</sequence>
<gene>
    <name evidence="3" type="ORF">UQ68_14245</name>
</gene>
<keyword evidence="4" id="KW-1185">Reference proteome</keyword>
<dbReference type="NCBIfam" id="TIGR03595">
    <property type="entry name" value="Obg_CgtA_exten"/>
    <property type="match status" value="1"/>
</dbReference>
<proteinExistence type="predicted"/>
<dbReference type="EMBL" id="JYOM01000018">
    <property type="protein sequence ID" value="KKD43799.1"/>
    <property type="molecule type" value="Genomic_DNA"/>
</dbReference>
<feature type="domain" description="OCT" evidence="2">
    <location>
        <begin position="41"/>
        <end position="119"/>
    </location>
</feature>